<name>A0A5B9QXW9_9BACT</name>
<protein>
    <recommendedName>
        <fullName evidence="1">HTH cro/C1-type domain-containing protein</fullName>
    </recommendedName>
</protein>
<feature type="domain" description="HTH cro/C1-type" evidence="1">
    <location>
        <begin position="23"/>
        <end position="77"/>
    </location>
</feature>
<dbReference type="Proteomes" id="UP000325286">
    <property type="component" value="Chromosome"/>
</dbReference>
<evidence type="ECO:0000259" key="1">
    <source>
        <dbReference type="PROSITE" id="PS50943"/>
    </source>
</evidence>
<dbReference type="Gene3D" id="1.10.260.40">
    <property type="entry name" value="lambda repressor-like DNA-binding domains"/>
    <property type="match status" value="1"/>
</dbReference>
<dbReference type="InterPro" id="IPR001387">
    <property type="entry name" value="Cro/C1-type_HTH"/>
</dbReference>
<dbReference type="SUPFAM" id="SSF47413">
    <property type="entry name" value="lambda repressor-like DNA-binding domains"/>
    <property type="match status" value="1"/>
</dbReference>
<evidence type="ECO:0000313" key="2">
    <source>
        <dbReference type="EMBL" id="QEG42235.1"/>
    </source>
</evidence>
<accession>A0A5B9QXW9</accession>
<reference evidence="2 3" key="1">
    <citation type="submission" date="2019-08" db="EMBL/GenBank/DDBJ databases">
        <title>Deep-cultivation of Planctomycetes and their phenomic and genomic characterization uncovers novel biology.</title>
        <authorList>
            <person name="Wiegand S."/>
            <person name="Jogler M."/>
            <person name="Boedeker C."/>
            <person name="Pinto D."/>
            <person name="Vollmers J."/>
            <person name="Rivas-Marin E."/>
            <person name="Kohn T."/>
            <person name="Peeters S.H."/>
            <person name="Heuer A."/>
            <person name="Rast P."/>
            <person name="Oberbeckmann S."/>
            <person name="Bunk B."/>
            <person name="Jeske O."/>
            <person name="Meyerdierks A."/>
            <person name="Storesund J.E."/>
            <person name="Kallscheuer N."/>
            <person name="Luecker S."/>
            <person name="Lage O.M."/>
            <person name="Pohl T."/>
            <person name="Merkel B.J."/>
            <person name="Hornburger P."/>
            <person name="Mueller R.-W."/>
            <person name="Bruemmer F."/>
            <person name="Labrenz M."/>
            <person name="Spormann A.M."/>
            <person name="Op den Camp H."/>
            <person name="Overmann J."/>
            <person name="Amann R."/>
            <person name="Jetten M.S.M."/>
            <person name="Mascher T."/>
            <person name="Medema M.H."/>
            <person name="Devos D.P."/>
            <person name="Kaster A.-K."/>
            <person name="Ovreas L."/>
            <person name="Rohde M."/>
            <person name="Galperin M.Y."/>
            <person name="Jogler C."/>
        </authorList>
    </citation>
    <scope>NUCLEOTIDE SEQUENCE [LARGE SCALE GENOMIC DNA]</scope>
    <source>
        <strain evidence="2 3">UC8</strain>
    </source>
</reference>
<dbReference type="InterPro" id="IPR010982">
    <property type="entry name" value="Lambda_DNA-bd_dom_sf"/>
</dbReference>
<dbReference type="AlphaFoldDB" id="A0A5B9QXW9"/>
<gene>
    <name evidence="2" type="ORF">UC8_42690</name>
</gene>
<sequence>MLVNSQEDRDNDLPAAADRLDRIAEVRQSQGVTLRTISRRCGAAVRQLKAEERGDVELTLTALQRWAVALDVPIVELLAEPSEGLAAAVSQRAQLVRVMKTVEGLRAHAESAAMRRISDQLRDQLLEIMPELDEITAWPREGTRRKSGDVRRAVELPFRIDGCETGRDSLT</sequence>
<dbReference type="KEGG" id="rul:UC8_42690"/>
<dbReference type="PROSITE" id="PS50943">
    <property type="entry name" value="HTH_CROC1"/>
    <property type="match status" value="1"/>
</dbReference>
<keyword evidence="3" id="KW-1185">Reference proteome</keyword>
<organism evidence="2 3">
    <name type="scientific">Roseimaritima ulvae</name>
    <dbReference type="NCBI Taxonomy" id="980254"/>
    <lineage>
        <taxon>Bacteria</taxon>
        <taxon>Pseudomonadati</taxon>
        <taxon>Planctomycetota</taxon>
        <taxon>Planctomycetia</taxon>
        <taxon>Pirellulales</taxon>
        <taxon>Pirellulaceae</taxon>
        <taxon>Roseimaritima</taxon>
    </lineage>
</organism>
<proteinExistence type="predicted"/>
<dbReference type="GO" id="GO:0003677">
    <property type="term" value="F:DNA binding"/>
    <property type="evidence" value="ECO:0007669"/>
    <property type="project" value="InterPro"/>
</dbReference>
<dbReference type="SMART" id="SM00530">
    <property type="entry name" value="HTH_XRE"/>
    <property type="match status" value="1"/>
</dbReference>
<dbReference type="EMBL" id="CP042914">
    <property type="protein sequence ID" value="QEG42235.1"/>
    <property type="molecule type" value="Genomic_DNA"/>
</dbReference>
<dbReference type="CDD" id="cd00093">
    <property type="entry name" value="HTH_XRE"/>
    <property type="match status" value="1"/>
</dbReference>
<evidence type="ECO:0000313" key="3">
    <source>
        <dbReference type="Proteomes" id="UP000325286"/>
    </source>
</evidence>